<keyword evidence="5" id="KW-0234">DNA repair</keyword>
<dbReference type="GO" id="GO:0000111">
    <property type="term" value="C:nucleotide-excision repair factor 2 complex"/>
    <property type="evidence" value="ECO:0007669"/>
    <property type="project" value="EnsemblFungi"/>
</dbReference>
<evidence type="ECO:0000256" key="2">
    <source>
        <dbReference type="ARBA" id="ARBA00009525"/>
    </source>
</evidence>
<dbReference type="GeneID" id="34686806"/>
<dbReference type="InterPro" id="IPR018026">
    <property type="entry name" value="DNA_repair_Rad4-like"/>
</dbReference>
<evidence type="ECO:0000313" key="11">
    <source>
        <dbReference type="EMBL" id="CEP63306.1"/>
    </source>
</evidence>
<dbReference type="GO" id="GO:0005829">
    <property type="term" value="C:cytosol"/>
    <property type="evidence" value="ECO:0007669"/>
    <property type="project" value="EnsemblFungi"/>
</dbReference>
<feature type="domain" description="Rad4 beta-hairpin" evidence="8">
    <location>
        <begin position="441"/>
        <end position="498"/>
    </location>
</feature>
<feature type="region of interest" description="Disordered" evidence="7">
    <location>
        <begin position="20"/>
        <end position="118"/>
    </location>
</feature>
<dbReference type="OrthoDB" id="300780at2759"/>
<dbReference type="InterPro" id="IPR004583">
    <property type="entry name" value="DNA_repair_Rad4"/>
</dbReference>
<dbReference type="InterPro" id="IPR018325">
    <property type="entry name" value="Rad4/PNGase_transGLS-fold"/>
</dbReference>
<feature type="compositionally biased region" description="Basic and acidic residues" evidence="7">
    <location>
        <begin position="51"/>
        <end position="65"/>
    </location>
</feature>
<dbReference type="Proteomes" id="UP000054304">
    <property type="component" value="Unassembled WGS sequence"/>
</dbReference>
<feature type="compositionally biased region" description="Acidic residues" evidence="7">
    <location>
        <begin position="794"/>
        <end position="812"/>
    </location>
</feature>
<dbReference type="InterPro" id="IPR018327">
    <property type="entry name" value="BHD_2"/>
</dbReference>
<dbReference type="GO" id="GO:0043161">
    <property type="term" value="P:proteasome-mediated ubiquitin-dependent protein catabolic process"/>
    <property type="evidence" value="ECO:0007669"/>
    <property type="project" value="EnsemblFungi"/>
</dbReference>
<dbReference type="InterPro" id="IPR018328">
    <property type="entry name" value="Rad4_beta-hairpin_dom3"/>
</dbReference>
<evidence type="ECO:0000256" key="3">
    <source>
        <dbReference type="ARBA" id="ARBA00022763"/>
    </source>
</evidence>
<dbReference type="Gene3D" id="3.30.70.2460">
    <property type="entry name" value="Rad4, beta-hairpin domain BHD3"/>
    <property type="match status" value="1"/>
</dbReference>
<dbReference type="NCBIfam" id="TIGR00605">
    <property type="entry name" value="rad4"/>
    <property type="match status" value="1"/>
</dbReference>
<evidence type="ECO:0000256" key="5">
    <source>
        <dbReference type="ARBA" id="ARBA00023204"/>
    </source>
</evidence>
<dbReference type="AlphaFoldDB" id="A0A0C7MTQ3"/>
<reference evidence="11 12" key="1">
    <citation type="submission" date="2014-12" db="EMBL/GenBank/DDBJ databases">
        <authorList>
            <person name="Neuveglise Cecile"/>
        </authorList>
    </citation>
    <scope>NUCLEOTIDE SEQUENCE [LARGE SCALE GENOMIC DNA]</scope>
    <source>
        <strain evidence="11 12">CBS 12615</strain>
    </source>
</reference>
<dbReference type="GO" id="GO:0000122">
    <property type="term" value="P:negative regulation of transcription by RNA polymerase II"/>
    <property type="evidence" value="ECO:0007669"/>
    <property type="project" value="EnsemblFungi"/>
</dbReference>
<evidence type="ECO:0000259" key="8">
    <source>
        <dbReference type="SMART" id="SM01030"/>
    </source>
</evidence>
<dbReference type="SMART" id="SM01030">
    <property type="entry name" value="BHD_1"/>
    <property type="match status" value="1"/>
</dbReference>
<evidence type="ECO:0000259" key="9">
    <source>
        <dbReference type="SMART" id="SM01031"/>
    </source>
</evidence>
<keyword evidence="12" id="KW-1185">Reference proteome</keyword>
<proteinExistence type="inferred from homology"/>
<evidence type="ECO:0000313" key="12">
    <source>
        <dbReference type="Proteomes" id="UP000054304"/>
    </source>
</evidence>
<name>A0A0C7MTQ3_9SACH</name>
<keyword evidence="3" id="KW-0227">DNA damage</keyword>
<dbReference type="GO" id="GO:0003697">
    <property type="term" value="F:single-stranded DNA binding"/>
    <property type="evidence" value="ECO:0007669"/>
    <property type="project" value="TreeGrafter"/>
</dbReference>
<dbReference type="EMBL" id="LN736366">
    <property type="protein sequence ID" value="CEP63306.1"/>
    <property type="molecule type" value="Genomic_DNA"/>
</dbReference>
<feature type="compositionally biased region" description="Acidic residues" evidence="7">
    <location>
        <begin position="68"/>
        <end position="88"/>
    </location>
</feature>
<evidence type="ECO:0000256" key="7">
    <source>
        <dbReference type="SAM" id="MobiDB-lite"/>
    </source>
</evidence>
<evidence type="ECO:0000256" key="4">
    <source>
        <dbReference type="ARBA" id="ARBA00023125"/>
    </source>
</evidence>
<feature type="domain" description="Rad4 beta-hairpin" evidence="9">
    <location>
        <begin position="500"/>
        <end position="550"/>
    </location>
</feature>
<dbReference type="InterPro" id="IPR036985">
    <property type="entry name" value="Transglutaminase-like_sf"/>
</dbReference>
<dbReference type="Gene3D" id="3.90.260.10">
    <property type="entry name" value="Transglutaminase-like"/>
    <property type="match status" value="1"/>
</dbReference>
<dbReference type="STRING" id="1245769.A0A0C7MTQ3"/>
<feature type="compositionally biased region" description="Polar residues" evidence="7">
    <location>
        <begin position="108"/>
        <end position="118"/>
    </location>
</feature>
<dbReference type="RefSeq" id="XP_022629527.1">
    <property type="nucleotide sequence ID" value="XM_022771641.1"/>
</dbReference>
<dbReference type="SUPFAM" id="SSF54001">
    <property type="entry name" value="Cysteine proteinases"/>
    <property type="match status" value="1"/>
</dbReference>
<dbReference type="InterPro" id="IPR042488">
    <property type="entry name" value="Rad4_BHD3_sf"/>
</dbReference>
<dbReference type="Gene3D" id="3.30.60.290">
    <property type="entry name" value="Rad4, beta-hairpin domain BHD2"/>
    <property type="match status" value="1"/>
</dbReference>
<evidence type="ECO:0000259" key="10">
    <source>
        <dbReference type="SMART" id="SM01032"/>
    </source>
</evidence>
<dbReference type="PANTHER" id="PTHR12135">
    <property type="entry name" value="DNA REPAIR PROTEIN XP-C / RAD4"/>
    <property type="match status" value="1"/>
</dbReference>
<dbReference type="SMART" id="SM01032">
    <property type="entry name" value="BHD_3"/>
    <property type="match status" value="1"/>
</dbReference>
<dbReference type="GO" id="GO:0006298">
    <property type="term" value="P:mismatch repair"/>
    <property type="evidence" value="ECO:0007669"/>
    <property type="project" value="TreeGrafter"/>
</dbReference>
<dbReference type="GO" id="GO:0006289">
    <property type="term" value="P:nucleotide-excision repair"/>
    <property type="evidence" value="ECO:0007669"/>
    <property type="project" value="EnsemblFungi"/>
</dbReference>
<dbReference type="GO" id="GO:1990165">
    <property type="term" value="F:single-strand break-containing DNA binding"/>
    <property type="evidence" value="ECO:0007669"/>
    <property type="project" value="EnsemblFungi"/>
</dbReference>
<keyword evidence="4" id="KW-0238">DNA-binding</keyword>
<comment type="subcellular location">
    <subcellularLocation>
        <location evidence="1">Nucleus</location>
    </subcellularLocation>
</comment>
<dbReference type="GO" id="GO:0006265">
    <property type="term" value="P:DNA topological change"/>
    <property type="evidence" value="ECO:0007669"/>
    <property type="project" value="EnsemblFungi"/>
</dbReference>
<dbReference type="GO" id="GO:0071942">
    <property type="term" value="C:XPC complex"/>
    <property type="evidence" value="ECO:0007669"/>
    <property type="project" value="TreeGrafter"/>
</dbReference>
<dbReference type="InterPro" id="IPR038765">
    <property type="entry name" value="Papain-like_cys_pep_sf"/>
</dbReference>
<dbReference type="Pfam" id="PF10403">
    <property type="entry name" value="BHD_1"/>
    <property type="match status" value="1"/>
</dbReference>
<accession>A0A0C7MTQ3</accession>
<evidence type="ECO:0000256" key="6">
    <source>
        <dbReference type="ARBA" id="ARBA00023242"/>
    </source>
</evidence>
<protein>
    <submittedName>
        <fullName evidence="11">LALA0S07e07140g1_1</fullName>
    </submittedName>
</protein>
<dbReference type="SMART" id="SM01031">
    <property type="entry name" value="BHD_2"/>
    <property type="match status" value="1"/>
</dbReference>
<comment type="similarity">
    <text evidence="2">Belongs to the XPC family.</text>
</comment>
<sequence>MPKLSEEYFDLVRQAVREEKEIPKRKKRRLPKYEAKPSPEEAKVVVVLDSDENHDKESFNEKSSDVDFSQEEDEDFDSDEFEDISDLDSNEKGSQQKGVSVTIDPKLSGSNAKSKTNSRNLISNEERKFRKYFHMLHLITLMVHGSIRNKWLNDHALHAKLSKLVPDSVFELLHPTRDEELPLRSTRKLLDGLKKCMEIWQKHFNRITRLETQGLYMFEWDELSGPWEQPSRYMSQKLFNKKVAHGRGSLEVAAQGFVAMLRACGVNARLVFNIQPPDFTNNKPLNVDGKLTPGEYLADSGSASKLRRRKNAANKKNDTAQDRYSIFWCEVWDKTTKKWITVDPMGQKTIEQIRHHTELEPQGKARKNNIFRYIIAYDRKEGCRDVTRRYTIHYNSKTRKRRVTKTPEGEEWFQRVLTRLQGRKRTRTDDLEDAYFEQRDQTEGIPDNMQDLKGHPHYVVENDIKWNEVLKTNCKECGFLRLKNNTASLKVYRRRDIVVLKTARSWYTEGRILKPGAKALKTTKSREFKTGELTEERLYPFDQTDLFVPEPLGPEDEIHTNVYGNIDIYVDSMIPAGACLIESPVAVKAAAFVKVEFAKAVTGFKFEKKRVAKPQITGIVTAQKYREAVEAAIDGLEYTAEEDKRQEHELQALQHWNLLLAKLRIKQRLISSHGNVNATKGDRIGGKSKSLDATFDAKELSDHSDIGNGESDMEFEAGGFVPDASGFVPETAAREDDTGFSDLQAGGFERQEAVSQEPVKESEAQDISESSQEEAKVDEFEDYENFMKDLETKESEDEMSAQSDLDFDYESE</sequence>
<feature type="region of interest" description="Disordered" evidence="7">
    <location>
        <begin position="734"/>
        <end position="812"/>
    </location>
</feature>
<dbReference type="Pfam" id="PF10405">
    <property type="entry name" value="BHD_3"/>
    <property type="match status" value="1"/>
</dbReference>
<organism evidence="11 12">
    <name type="scientific">Lachancea lanzarotensis</name>
    <dbReference type="NCBI Taxonomy" id="1245769"/>
    <lineage>
        <taxon>Eukaryota</taxon>
        <taxon>Fungi</taxon>
        <taxon>Dikarya</taxon>
        <taxon>Ascomycota</taxon>
        <taxon>Saccharomycotina</taxon>
        <taxon>Saccharomycetes</taxon>
        <taxon>Saccharomycetales</taxon>
        <taxon>Saccharomycetaceae</taxon>
        <taxon>Lachancea</taxon>
    </lineage>
</organism>
<dbReference type="Gene3D" id="2.20.20.110">
    <property type="entry name" value="Rad4, beta-hairpin domain BHD1"/>
    <property type="match status" value="1"/>
</dbReference>
<dbReference type="Pfam" id="PF03835">
    <property type="entry name" value="Rad4"/>
    <property type="match status" value="1"/>
</dbReference>
<feature type="domain" description="Rad4 beta-hairpin" evidence="10">
    <location>
        <begin position="558"/>
        <end position="633"/>
    </location>
</feature>
<dbReference type="PANTHER" id="PTHR12135:SF0">
    <property type="entry name" value="DNA REPAIR PROTEIN COMPLEMENTING XP-C CELLS"/>
    <property type="match status" value="1"/>
</dbReference>
<keyword evidence="6" id="KW-0539">Nucleus</keyword>
<feature type="compositionally biased region" description="Basic and acidic residues" evidence="7">
    <location>
        <begin position="31"/>
        <end position="43"/>
    </location>
</feature>
<gene>
    <name evidence="11" type="ORF">LALA0_S07e07140g</name>
</gene>
<dbReference type="HOGENOM" id="CLU_003639_1_2_1"/>
<dbReference type="InterPro" id="IPR018326">
    <property type="entry name" value="Rad4_beta-hairpin_dom1"/>
</dbReference>
<evidence type="ECO:0000256" key="1">
    <source>
        <dbReference type="ARBA" id="ARBA00004123"/>
    </source>
</evidence>